<keyword evidence="3" id="KW-1185">Reference proteome</keyword>
<accession>A0A2H6K687</accession>
<dbReference type="VEuPathDB" id="PiroplasmaDB:BOVATA_000090"/>
<protein>
    <submittedName>
        <fullName evidence="2">Glycoside hydrolase family 16, putative</fullName>
    </submittedName>
</protein>
<dbReference type="AlphaFoldDB" id="A0A2H6K687"/>
<evidence type="ECO:0000256" key="1">
    <source>
        <dbReference type="SAM" id="MobiDB-lite"/>
    </source>
</evidence>
<dbReference type="RefSeq" id="XP_028864759.1">
    <property type="nucleotide sequence ID" value="XM_029008926.1"/>
</dbReference>
<reference evidence="2 3" key="1">
    <citation type="journal article" date="2017" name="BMC Genomics">
        <title>Whole-genome assembly of Babesia ovata and comparative genomics between closely related pathogens.</title>
        <authorList>
            <person name="Yamagishi J."/>
            <person name="Asada M."/>
            <person name="Hakimi H."/>
            <person name="Tanaka T.Q."/>
            <person name="Sugimoto C."/>
            <person name="Kawazu S."/>
        </authorList>
    </citation>
    <scope>NUCLEOTIDE SEQUENCE [LARGE SCALE GENOMIC DNA]</scope>
    <source>
        <strain evidence="2 3">Miyake</strain>
    </source>
</reference>
<sequence length="91" mass="9717">MDEFAVRESVLAPETAFCDTLARLDSGCEPRESDAEPSESLSAPKTDGRLAGTLVDAARALSFFWGSPPEPVAFFDNVKVIAIPTPEDCAL</sequence>
<gene>
    <name evidence="2" type="ORF">BOVATA_000090</name>
</gene>
<dbReference type="Proteomes" id="UP000236319">
    <property type="component" value="Unassembled WGS sequence"/>
</dbReference>
<dbReference type="GO" id="GO:0016787">
    <property type="term" value="F:hydrolase activity"/>
    <property type="evidence" value="ECO:0007669"/>
    <property type="project" value="UniProtKB-KW"/>
</dbReference>
<dbReference type="EMBL" id="BDSA01000001">
    <property type="protein sequence ID" value="GBE58516.1"/>
    <property type="molecule type" value="Genomic_DNA"/>
</dbReference>
<feature type="region of interest" description="Disordered" evidence="1">
    <location>
        <begin position="28"/>
        <end position="47"/>
    </location>
</feature>
<evidence type="ECO:0000313" key="3">
    <source>
        <dbReference type="Proteomes" id="UP000236319"/>
    </source>
</evidence>
<keyword evidence="2" id="KW-0378">Hydrolase</keyword>
<comment type="caution">
    <text evidence="2">The sequence shown here is derived from an EMBL/GenBank/DDBJ whole genome shotgun (WGS) entry which is preliminary data.</text>
</comment>
<organism evidence="2 3">
    <name type="scientific">Babesia ovata</name>
    <dbReference type="NCBI Taxonomy" id="189622"/>
    <lineage>
        <taxon>Eukaryota</taxon>
        <taxon>Sar</taxon>
        <taxon>Alveolata</taxon>
        <taxon>Apicomplexa</taxon>
        <taxon>Aconoidasida</taxon>
        <taxon>Piroplasmida</taxon>
        <taxon>Babesiidae</taxon>
        <taxon>Babesia</taxon>
    </lineage>
</organism>
<name>A0A2H6K687_9APIC</name>
<evidence type="ECO:0000313" key="2">
    <source>
        <dbReference type="EMBL" id="GBE58516.1"/>
    </source>
</evidence>
<proteinExistence type="predicted"/>
<dbReference type="GeneID" id="39872286"/>